<dbReference type="OrthoDB" id="3396203at2"/>
<dbReference type="PANTHER" id="PTHR40077:SF1">
    <property type="entry name" value="MEMBRANE PROTEIN"/>
    <property type="match status" value="1"/>
</dbReference>
<feature type="domain" description="DUF3817" evidence="7">
    <location>
        <begin position="28"/>
        <end position="117"/>
    </location>
</feature>
<accession>A0A3L6ZYW2</accession>
<dbReference type="Pfam" id="PF12823">
    <property type="entry name" value="DUF3817"/>
    <property type="match status" value="1"/>
</dbReference>
<evidence type="ECO:0000256" key="6">
    <source>
        <dbReference type="SAM" id="Phobius"/>
    </source>
</evidence>
<comment type="caution">
    <text evidence="8">The sequence shown here is derived from an EMBL/GenBank/DDBJ whole genome shotgun (WGS) entry which is preliminary data.</text>
</comment>
<keyword evidence="5 6" id="KW-0472">Membrane</keyword>
<reference evidence="8 9" key="1">
    <citation type="submission" date="2018-10" db="EMBL/GenBank/DDBJ databases">
        <authorList>
            <person name="Li J."/>
        </authorList>
    </citation>
    <scope>NUCLEOTIDE SEQUENCE [LARGE SCALE GENOMIC DNA]</scope>
    <source>
        <strain evidence="8 9">CCTCC AB209002</strain>
    </source>
</reference>
<dbReference type="AlphaFoldDB" id="A0A3L6ZYW2"/>
<feature type="transmembrane region" description="Helical" evidence="6">
    <location>
        <begin position="61"/>
        <end position="86"/>
    </location>
</feature>
<comment type="subcellular location">
    <subcellularLocation>
        <location evidence="1">Cell membrane</location>
        <topology evidence="1">Multi-pass membrane protein</topology>
    </subcellularLocation>
</comment>
<keyword evidence="3 6" id="KW-0812">Transmembrane</keyword>
<protein>
    <submittedName>
        <fullName evidence="8">DUF3817 domain-containing protein</fullName>
    </submittedName>
</protein>
<evidence type="ECO:0000256" key="3">
    <source>
        <dbReference type="ARBA" id="ARBA00022692"/>
    </source>
</evidence>
<evidence type="ECO:0000256" key="1">
    <source>
        <dbReference type="ARBA" id="ARBA00004651"/>
    </source>
</evidence>
<feature type="transmembrane region" description="Helical" evidence="6">
    <location>
        <begin position="92"/>
        <end position="115"/>
    </location>
</feature>
<evidence type="ECO:0000256" key="2">
    <source>
        <dbReference type="ARBA" id="ARBA00022475"/>
    </source>
</evidence>
<name>A0A3L6ZYW2_9MICO</name>
<gene>
    <name evidence="8" type="ORF">D9V29_02490</name>
</gene>
<dbReference type="Proteomes" id="UP000270299">
    <property type="component" value="Unassembled WGS sequence"/>
</dbReference>
<feature type="transmembrane region" description="Helical" evidence="6">
    <location>
        <begin position="151"/>
        <end position="172"/>
    </location>
</feature>
<feature type="transmembrane region" description="Helical" evidence="6">
    <location>
        <begin position="27"/>
        <end position="49"/>
    </location>
</feature>
<evidence type="ECO:0000256" key="5">
    <source>
        <dbReference type="ARBA" id="ARBA00023136"/>
    </source>
</evidence>
<dbReference type="GO" id="GO:0005886">
    <property type="term" value="C:plasma membrane"/>
    <property type="evidence" value="ECO:0007669"/>
    <property type="project" value="UniProtKB-SubCell"/>
</dbReference>
<sequence>MESSRLPRPVASALPHLPGVSSVSPRLFFRTLAIAEAVTWTLLILGLLMKYVWQLGELGDLGVRIGGTIHGFVFLAYGMTAVLVGLNQRWKIPTIALGVVTAVVPYATIPFDLWADRTGRLDGSWRRVETDDPRDKTWVDRLLRWFLTHPVLLAVIFVVALVAIFATLLVIGPPGGDH</sequence>
<evidence type="ECO:0000313" key="9">
    <source>
        <dbReference type="Proteomes" id="UP000270299"/>
    </source>
</evidence>
<evidence type="ECO:0000256" key="4">
    <source>
        <dbReference type="ARBA" id="ARBA00022989"/>
    </source>
</evidence>
<keyword evidence="9" id="KW-1185">Reference proteome</keyword>
<dbReference type="NCBIfam" id="TIGR03954">
    <property type="entry name" value="integ_memb_HG"/>
    <property type="match status" value="1"/>
</dbReference>
<keyword evidence="2" id="KW-1003">Cell membrane</keyword>
<dbReference type="InterPro" id="IPR023845">
    <property type="entry name" value="DUF3817_TM"/>
</dbReference>
<evidence type="ECO:0000313" key="8">
    <source>
        <dbReference type="EMBL" id="RLP72895.1"/>
    </source>
</evidence>
<keyword evidence="4 6" id="KW-1133">Transmembrane helix</keyword>
<organism evidence="8 9">
    <name type="scientific">Mycetocola manganoxydans</name>
    <dbReference type="NCBI Taxonomy" id="699879"/>
    <lineage>
        <taxon>Bacteria</taxon>
        <taxon>Bacillati</taxon>
        <taxon>Actinomycetota</taxon>
        <taxon>Actinomycetes</taxon>
        <taxon>Micrococcales</taxon>
        <taxon>Microbacteriaceae</taxon>
        <taxon>Mycetocola</taxon>
    </lineage>
</organism>
<dbReference type="EMBL" id="RCUV01000003">
    <property type="protein sequence ID" value="RLP72895.1"/>
    <property type="molecule type" value="Genomic_DNA"/>
</dbReference>
<dbReference type="PANTHER" id="PTHR40077">
    <property type="entry name" value="MEMBRANE PROTEIN-RELATED"/>
    <property type="match status" value="1"/>
</dbReference>
<proteinExistence type="predicted"/>
<evidence type="ECO:0000259" key="7">
    <source>
        <dbReference type="Pfam" id="PF12823"/>
    </source>
</evidence>